<sequence length="235" mass="25221">MNELLEIELDKTEAEKLLSKNVDASSERWHRYREVSLIALLGGIPHPVGPKLRRLLYASIFAHLGKDSYIQAGCEFFGGNHIEIGDAVKIHRDVRINMSSNSFLQVGNNVWLDRGVDINVAGEDCVIEIGNGSFLGPYVCMAGPGHIKIGKGCMIASQSGLYANNHRADGLSREGIEIGDNCWLGTGVKVLDGVKIGRGCVIGAGTVVTKNIPPMSVAVGVPAKVIKETKAEGRC</sequence>
<dbReference type="AlphaFoldDB" id="A0A6J4VYE2"/>
<organism evidence="1">
    <name type="scientific">uncultured Synechococcales cyanobacterium</name>
    <dbReference type="NCBI Taxonomy" id="1936017"/>
    <lineage>
        <taxon>Bacteria</taxon>
        <taxon>Bacillati</taxon>
        <taxon>Cyanobacteriota</taxon>
        <taxon>Cyanophyceae</taxon>
        <taxon>Synechococcales</taxon>
        <taxon>environmental samples</taxon>
    </lineage>
</organism>
<dbReference type="CDD" id="cd04647">
    <property type="entry name" value="LbH_MAT_like"/>
    <property type="match status" value="1"/>
</dbReference>
<dbReference type="Pfam" id="PF00132">
    <property type="entry name" value="Hexapep"/>
    <property type="match status" value="1"/>
</dbReference>
<dbReference type="PANTHER" id="PTHR23416">
    <property type="entry name" value="SIALIC ACID SYNTHASE-RELATED"/>
    <property type="match status" value="1"/>
</dbReference>
<dbReference type="InterPro" id="IPR011004">
    <property type="entry name" value="Trimer_LpxA-like_sf"/>
</dbReference>
<dbReference type="PANTHER" id="PTHR23416:SF78">
    <property type="entry name" value="LIPOPOLYSACCHARIDE BIOSYNTHESIS O-ACETYL TRANSFERASE WBBJ-RELATED"/>
    <property type="match status" value="1"/>
</dbReference>
<dbReference type="GO" id="GO:0043886">
    <property type="term" value="F:structural constituent of carboxysome shell"/>
    <property type="evidence" value="ECO:0007669"/>
    <property type="project" value="UniProtKB-ARBA"/>
</dbReference>
<dbReference type="Gene3D" id="2.160.10.10">
    <property type="entry name" value="Hexapeptide repeat proteins"/>
    <property type="match status" value="2"/>
</dbReference>
<name>A0A6J4VYE2_9CYAN</name>
<dbReference type="EMBL" id="CADCWO010000253">
    <property type="protein sequence ID" value="CAA9589932.1"/>
    <property type="molecule type" value="Genomic_DNA"/>
</dbReference>
<dbReference type="GO" id="GO:0008374">
    <property type="term" value="F:O-acyltransferase activity"/>
    <property type="evidence" value="ECO:0007669"/>
    <property type="project" value="TreeGrafter"/>
</dbReference>
<protein>
    <submittedName>
        <fullName evidence="1">Uncharacterized protein</fullName>
    </submittedName>
</protein>
<dbReference type="InterPro" id="IPR001451">
    <property type="entry name" value="Hexapep"/>
</dbReference>
<reference evidence="1" key="1">
    <citation type="submission" date="2020-02" db="EMBL/GenBank/DDBJ databases">
        <authorList>
            <person name="Meier V. D."/>
        </authorList>
    </citation>
    <scope>NUCLEOTIDE SEQUENCE</scope>
    <source>
        <strain evidence="1">AVDCRST_MAG81</strain>
    </source>
</reference>
<dbReference type="InterPro" id="IPR051159">
    <property type="entry name" value="Hexapeptide_acetyltransf"/>
</dbReference>
<dbReference type="SUPFAM" id="SSF51161">
    <property type="entry name" value="Trimeric LpxA-like enzymes"/>
    <property type="match status" value="1"/>
</dbReference>
<dbReference type="GO" id="GO:0005829">
    <property type="term" value="C:cytosol"/>
    <property type="evidence" value="ECO:0007669"/>
    <property type="project" value="TreeGrafter"/>
</dbReference>
<proteinExistence type="predicted"/>
<evidence type="ECO:0000313" key="1">
    <source>
        <dbReference type="EMBL" id="CAA9589932.1"/>
    </source>
</evidence>
<accession>A0A6J4VYE2</accession>
<gene>
    <name evidence="1" type="ORF">AVDCRST_MAG81-4931</name>
</gene>
<dbReference type="GO" id="GO:0031470">
    <property type="term" value="C:carboxysome"/>
    <property type="evidence" value="ECO:0007669"/>
    <property type="project" value="UniProtKB-ARBA"/>
</dbReference>